<comment type="catalytic activity">
    <reaction evidence="9">
        <text>4 Cu(+) + O2 + 4 H(+) = 4 Cu(2+) + 2 H2O</text>
        <dbReference type="Rhea" id="RHEA:30083"/>
        <dbReference type="ChEBI" id="CHEBI:15377"/>
        <dbReference type="ChEBI" id="CHEBI:15378"/>
        <dbReference type="ChEBI" id="CHEBI:15379"/>
        <dbReference type="ChEBI" id="CHEBI:29036"/>
        <dbReference type="ChEBI" id="CHEBI:49552"/>
        <dbReference type="EC" id="1.16.3.4"/>
    </reaction>
    <physiologicalReaction direction="left-to-right" evidence="9">
        <dbReference type="Rhea" id="RHEA:30084"/>
    </physiologicalReaction>
</comment>
<evidence type="ECO:0000259" key="12">
    <source>
        <dbReference type="Pfam" id="PF07732"/>
    </source>
</evidence>
<evidence type="ECO:0000256" key="7">
    <source>
        <dbReference type="ARBA" id="ARBA00042896"/>
    </source>
</evidence>
<dbReference type="InterPro" id="IPR002355">
    <property type="entry name" value="Cu_oxidase_Cu_BS"/>
</dbReference>
<dbReference type="RefSeq" id="WP_420165526.1">
    <property type="nucleotide sequence ID" value="NZ_JBDLNV010000005.1"/>
</dbReference>
<evidence type="ECO:0000256" key="1">
    <source>
        <dbReference type="ARBA" id="ARBA00010609"/>
    </source>
</evidence>
<comment type="caution">
    <text evidence="13">The sequence shown here is derived from an EMBL/GenBank/DDBJ whole genome shotgun (WGS) entry which is preliminary data.</text>
</comment>
<dbReference type="Pfam" id="PF07731">
    <property type="entry name" value="Cu-oxidase_2"/>
    <property type="match status" value="1"/>
</dbReference>
<gene>
    <name evidence="13" type="ORF">ABEU20_003651</name>
</gene>
<evidence type="ECO:0000256" key="9">
    <source>
        <dbReference type="ARBA" id="ARBA00048092"/>
    </source>
</evidence>
<evidence type="ECO:0000256" key="4">
    <source>
        <dbReference type="ARBA" id="ARBA00023002"/>
    </source>
</evidence>
<dbReference type="CDD" id="cd13890">
    <property type="entry name" value="CuRO_3_CueO_FtsP"/>
    <property type="match status" value="1"/>
</dbReference>
<dbReference type="Pfam" id="PF07732">
    <property type="entry name" value="Cu-oxidase_3"/>
    <property type="match status" value="1"/>
</dbReference>
<evidence type="ECO:0000256" key="2">
    <source>
        <dbReference type="ARBA" id="ARBA00011245"/>
    </source>
</evidence>
<dbReference type="Proteomes" id="UP001629745">
    <property type="component" value="Unassembled WGS sequence"/>
</dbReference>
<dbReference type="EC" id="1.16.3.4" evidence="5"/>
<keyword evidence="4" id="KW-0560">Oxidoreductase</keyword>
<dbReference type="CDD" id="cd04232">
    <property type="entry name" value="CuRO_1_CueO_FtsP"/>
    <property type="match status" value="1"/>
</dbReference>
<sequence>MTHISRRSFLIGLAAVPLAASAGCVVAQSSPPAPGAAPSGKFTRTLPIPPLADSAVDAAGTRHFALTAGTGSSEVLAGRTTATWGFNGSMLGPTIRARRGETVAFAIDNALSEPTSVHWHGMHVPARYDGGPHQAIEPGARWEPTWTVNQPGATLWYHPHPHGSTEKHVYRGLAGLFLVDDDVTDAIDLPKDYGVDDIPLIVQDKRFTSDGALDESDPTDVGLLGDTVVTNGIAGAYLPVTTELVRLRILNGSGGRTYNLAFSDDREFRLVATDGGLLSAPAALRRLLLSPGERAEIVVAVRGGSDVVLRSVPADDRGGLDRTAATQFGFTDTLDILELRPERTLAPSTAVPSVLAPIARLDPATAVAERDFELQWFMINGAQMDMNRIDFSPTVDTTEIWTVRNADNWPHNFHVHDVQFQVLDIDGSPPPAHLTGWKDTVYAPPGRRIRLALRFTEYTDPAVPYMFHCHLLLHEDQGMMGQFLVLEPGASLRPMRMGTSAPTTTGHGGHGS</sequence>
<accession>A0ABW9FJZ1</accession>
<reference evidence="13 14" key="1">
    <citation type="submission" date="2023-11" db="EMBL/GenBank/DDBJ databases">
        <authorList>
            <person name="Val-Calvo J."/>
            <person name="Scortti M."/>
            <person name="Vazquez-Boland J."/>
        </authorList>
    </citation>
    <scope>NUCLEOTIDE SEQUENCE [LARGE SCALE GENOMIC DNA]</scope>
    <source>
        <strain evidence="13 14">PAM 2766</strain>
    </source>
</reference>
<dbReference type="SUPFAM" id="SSF49503">
    <property type="entry name" value="Cupredoxins"/>
    <property type="match status" value="3"/>
</dbReference>
<dbReference type="Gene3D" id="2.60.40.420">
    <property type="entry name" value="Cupredoxins - blue copper proteins"/>
    <property type="match status" value="3"/>
</dbReference>
<evidence type="ECO:0000259" key="11">
    <source>
        <dbReference type="Pfam" id="PF07731"/>
    </source>
</evidence>
<evidence type="ECO:0000256" key="10">
    <source>
        <dbReference type="SAM" id="SignalP"/>
    </source>
</evidence>
<dbReference type="EMBL" id="JBDLNV010000005">
    <property type="protein sequence ID" value="MFM1725055.1"/>
    <property type="molecule type" value="Genomic_DNA"/>
</dbReference>
<dbReference type="CDD" id="cd13867">
    <property type="entry name" value="CuRO_2_CueO_FtsP"/>
    <property type="match status" value="1"/>
</dbReference>
<dbReference type="PANTHER" id="PTHR48267:SF1">
    <property type="entry name" value="BILIRUBIN OXIDASE"/>
    <property type="match status" value="1"/>
</dbReference>
<feature type="domain" description="Plastocyanin-like" evidence="12">
    <location>
        <begin position="74"/>
        <end position="182"/>
    </location>
</feature>
<feature type="signal peptide" evidence="10">
    <location>
        <begin position="1"/>
        <end position="22"/>
    </location>
</feature>
<evidence type="ECO:0000256" key="6">
    <source>
        <dbReference type="ARBA" id="ARBA00041027"/>
    </source>
</evidence>
<name>A0ABW9FJZ1_9NOCA</name>
<comment type="subunit">
    <text evidence="2">Monomer.</text>
</comment>
<keyword evidence="10" id="KW-0732">Signal</keyword>
<protein>
    <recommendedName>
        <fullName evidence="6">Multicopper oxidase CueO</fullName>
        <ecNumber evidence="5">1.16.3.4</ecNumber>
    </recommendedName>
    <alternativeName>
        <fullName evidence="7">Copper efflux oxidase</fullName>
    </alternativeName>
    <alternativeName>
        <fullName evidence="8">Cuprous oxidase</fullName>
    </alternativeName>
</protein>
<dbReference type="InterPro" id="IPR011706">
    <property type="entry name" value="Cu-oxidase_C"/>
</dbReference>
<evidence type="ECO:0000256" key="3">
    <source>
        <dbReference type="ARBA" id="ARBA00022723"/>
    </source>
</evidence>
<feature type="chain" id="PRO_5045734986" description="Multicopper oxidase CueO" evidence="10">
    <location>
        <begin position="23"/>
        <end position="512"/>
    </location>
</feature>
<dbReference type="PANTHER" id="PTHR48267">
    <property type="entry name" value="CUPREDOXIN SUPERFAMILY PROTEIN"/>
    <property type="match status" value="1"/>
</dbReference>
<organism evidence="13 14">
    <name type="scientific">Rhodococcus parequi</name>
    <dbReference type="NCBI Taxonomy" id="3137122"/>
    <lineage>
        <taxon>Bacteria</taxon>
        <taxon>Bacillati</taxon>
        <taxon>Actinomycetota</taxon>
        <taxon>Actinomycetes</taxon>
        <taxon>Mycobacteriales</taxon>
        <taxon>Nocardiaceae</taxon>
        <taxon>Rhodococcus</taxon>
    </lineage>
</organism>
<keyword evidence="14" id="KW-1185">Reference proteome</keyword>
<proteinExistence type="inferred from homology"/>
<keyword evidence="3" id="KW-0479">Metal-binding</keyword>
<dbReference type="PROSITE" id="PS51257">
    <property type="entry name" value="PROKAR_LIPOPROTEIN"/>
    <property type="match status" value="1"/>
</dbReference>
<dbReference type="InterPro" id="IPR006311">
    <property type="entry name" value="TAT_signal"/>
</dbReference>
<dbReference type="InterPro" id="IPR011707">
    <property type="entry name" value="Cu-oxidase-like_N"/>
</dbReference>
<dbReference type="InterPro" id="IPR045087">
    <property type="entry name" value="Cu-oxidase_fam"/>
</dbReference>
<evidence type="ECO:0000256" key="5">
    <source>
        <dbReference type="ARBA" id="ARBA00038978"/>
    </source>
</evidence>
<comment type="similarity">
    <text evidence="1">Belongs to the multicopper oxidase family.</text>
</comment>
<feature type="domain" description="Plastocyanin-like" evidence="11">
    <location>
        <begin position="375"/>
        <end position="486"/>
    </location>
</feature>
<dbReference type="InterPro" id="IPR008972">
    <property type="entry name" value="Cupredoxin"/>
</dbReference>
<evidence type="ECO:0000256" key="8">
    <source>
        <dbReference type="ARBA" id="ARBA00043090"/>
    </source>
</evidence>
<dbReference type="PROSITE" id="PS00080">
    <property type="entry name" value="MULTICOPPER_OXIDASE2"/>
    <property type="match status" value="1"/>
</dbReference>
<evidence type="ECO:0000313" key="13">
    <source>
        <dbReference type="EMBL" id="MFM1725055.1"/>
    </source>
</evidence>
<dbReference type="PROSITE" id="PS51318">
    <property type="entry name" value="TAT"/>
    <property type="match status" value="1"/>
</dbReference>
<evidence type="ECO:0000313" key="14">
    <source>
        <dbReference type="Proteomes" id="UP001629745"/>
    </source>
</evidence>